<dbReference type="AlphaFoldDB" id="A0A0D9XGG4"/>
<evidence type="ECO:0000313" key="2">
    <source>
        <dbReference type="EnsemblPlants" id="LPERR09G14730.1"/>
    </source>
</evidence>
<dbReference type="Proteomes" id="UP000032180">
    <property type="component" value="Chromosome 9"/>
</dbReference>
<protein>
    <submittedName>
        <fullName evidence="2">Uncharacterized protein</fullName>
    </submittedName>
</protein>
<feature type="compositionally biased region" description="Low complexity" evidence="1">
    <location>
        <begin position="60"/>
        <end position="70"/>
    </location>
</feature>
<evidence type="ECO:0000313" key="3">
    <source>
        <dbReference type="Proteomes" id="UP000032180"/>
    </source>
</evidence>
<reference evidence="2" key="3">
    <citation type="submission" date="2015-04" db="UniProtKB">
        <authorList>
            <consortium name="EnsemblPlants"/>
        </authorList>
    </citation>
    <scope>IDENTIFICATION</scope>
</reference>
<dbReference type="HOGENOM" id="CLU_155483_0_0_1"/>
<reference evidence="2 3" key="1">
    <citation type="submission" date="2012-08" db="EMBL/GenBank/DDBJ databases">
        <title>Oryza genome evolution.</title>
        <authorList>
            <person name="Wing R.A."/>
        </authorList>
    </citation>
    <scope>NUCLEOTIDE SEQUENCE</scope>
</reference>
<sequence>MQIEQAFGTNGKDSNNLQALVLQPQQYAPAMATQEVLSSPPSPALLAYQASSEMNCIQDSSFSGSSSASAPPEVDPTATSGGDGVSYCSTWLPPLVASSCWQAPSSSAMLHCPCSSSTSLQIAFFLKTRHSAKEIS</sequence>
<reference evidence="3" key="2">
    <citation type="submission" date="2013-12" db="EMBL/GenBank/DDBJ databases">
        <authorList>
            <person name="Yu Y."/>
            <person name="Lee S."/>
            <person name="de Baynast K."/>
            <person name="Wissotski M."/>
            <person name="Liu L."/>
            <person name="Talag J."/>
            <person name="Goicoechea J."/>
            <person name="Angelova A."/>
            <person name="Jetty R."/>
            <person name="Kudrna D."/>
            <person name="Golser W."/>
            <person name="Rivera L."/>
            <person name="Zhang J."/>
            <person name="Wing R."/>
        </authorList>
    </citation>
    <scope>NUCLEOTIDE SEQUENCE</scope>
</reference>
<keyword evidence="3" id="KW-1185">Reference proteome</keyword>
<evidence type="ECO:0000256" key="1">
    <source>
        <dbReference type="SAM" id="MobiDB-lite"/>
    </source>
</evidence>
<proteinExistence type="predicted"/>
<dbReference type="EnsemblPlants" id="LPERR09G14730.1">
    <property type="protein sequence ID" value="LPERR09G14730.1"/>
    <property type="gene ID" value="LPERR09G14730"/>
</dbReference>
<name>A0A0D9XGG4_9ORYZ</name>
<organism evidence="2 3">
    <name type="scientific">Leersia perrieri</name>
    <dbReference type="NCBI Taxonomy" id="77586"/>
    <lineage>
        <taxon>Eukaryota</taxon>
        <taxon>Viridiplantae</taxon>
        <taxon>Streptophyta</taxon>
        <taxon>Embryophyta</taxon>
        <taxon>Tracheophyta</taxon>
        <taxon>Spermatophyta</taxon>
        <taxon>Magnoliopsida</taxon>
        <taxon>Liliopsida</taxon>
        <taxon>Poales</taxon>
        <taxon>Poaceae</taxon>
        <taxon>BOP clade</taxon>
        <taxon>Oryzoideae</taxon>
        <taxon>Oryzeae</taxon>
        <taxon>Oryzinae</taxon>
        <taxon>Leersia</taxon>
    </lineage>
</organism>
<accession>A0A0D9XGG4</accession>
<feature type="region of interest" description="Disordered" evidence="1">
    <location>
        <begin position="59"/>
        <end position="81"/>
    </location>
</feature>
<dbReference type="Gramene" id="LPERR09G14730.1">
    <property type="protein sequence ID" value="LPERR09G14730.1"/>
    <property type="gene ID" value="LPERR09G14730"/>
</dbReference>